<dbReference type="InterPro" id="IPR036390">
    <property type="entry name" value="WH_DNA-bd_sf"/>
</dbReference>
<dbReference type="Proteomes" id="UP000431922">
    <property type="component" value="Unassembled WGS sequence"/>
</dbReference>
<comment type="caution">
    <text evidence="5">The sequence shown here is derived from an EMBL/GenBank/DDBJ whole genome shotgun (WGS) entry which is preliminary data.</text>
</comment>
<dbReference type="GO" id="GO:0045892">
    <property type="term" value="P:negative regulation of DNA-templated transcription"/>
    <property type="evidence" value="ECO:0007669"/>
    <property type="project" value="TreeGrafter"/>
</dbReference>
<proteinExistence type="predicted"/>
<evidence type="ECO:0000256" key="2">
    <source>
        <dbReference type="ARBA" id="ARBA00023125"/>
    </source>
</evidence>
<evidence type="ECO:0000259" key="4">
    <source>
        <dbReference type="PROSITE" id="PS50949"/>
    </source>
</evidence>
<sequence>MHNSLAAKPEDSTPLYQQLARNLRSHIHDGSLKAGNTLPSERALTAMTGMSRITVRKGIDELIREGLLFRKQGSGTFVAKRIEAPVSELSSFSDDAKARGEDSAVIWIIKTYALPTEDEANALGIPASIEVVRLGRVRLSGGEPLAIEHAVVPAKFLPDLSAVKGSLYEALTANGAKPVSGTQRIRAALATPTEAGILCIEEKAEILRIERSSKSEDGEILEYTRSAYRGDRYDFVSQLVVGAGGNPR</sequence>
<reference evidence="5 6" key="1">
    <citation type="submission" date="2019-12" db="EMBL/GenBank/DDBJ databases">
        <title>Genomic-based taxomic classification of the family Erythrobacteraceae.</title>
        <authorList>
            <person name="Xu L."/>
        </authorList>
    </citation>
    <scope>NUCLEOTIDE SEQUENCE [LARGE SCALE GENOMIC DNA]</scope>
    <source>
        <strain evidence="5 6">KCTC 42453</strain>
    </source>
</reference>
<keyword evidence="3" id="KW-0804">Transcription</keyword>
<dbReference type="AlphaFoldDB" id="A0A845B1U1"/>
<dbReference type="InterPro" id="IPR050679">
    <property type="entry name" value="Bact_HTH_transcr_reg"/>
</dbReference>
<evidence type="ECO:0000313" key="6">
    <source>
        <dbReference type="Proteomes" id="UP000431922"/>
    </source>
</evidence>
<dbReference type="PANTHER" id="PTHR44846:SF1">
    <property type="entry name" value="MANNOSYL-D-GLYCERATE TRANSPORT_METABOLISM SYSTEM REPRESSOR MNGR-RELATED"/>
    <property type="match status" value="1"/>
</dbReference>
<dbReference type="InterPro" id="IPR028978">
    <property type="entry name" value="Chorismate_lyase_/UTRA_dom_sf"/>
</dbReference>
<dbReference type="Gene3D" id="3.40.1410.10">
    <property type="entry name" value="Chorismate lyase-like"/>
    <property type="match status" value="1"/>
</dbReference>
<dbReference type="CDD" id="cd07377">
    <property type="entry name" value="WHTH_GntR"/>
    <property type="match status" value="1"/>
</dbReference>
<dbReference type="InterPro" id="IPR011663">
    <property type="entry name" value="UTRA"/>
</dbReference>
<keyword evidence="1" id="KW-0805">Transcription regulation</keyword>
<dbReference type="Gene3D" id="1.10.10.10">
    <property type="entry name" value="Winged helix-like DNA-binding domain superfamily/Winged helix DNA-binding domain"/>
    <property type="match status" value="1"/>
</dbReference>
<organism evidence="5 6">
    <name type="scientific">Allopontixanthobacter sediminis</name>
    <dbReference type="NCBI Taxonomy" id="1689985"/>
    <lineage>
        <taxon>Bacteria</taxon>
        <taxon>Pseudomonadati</taxon>
        <taxon>Pseudomonadota</taxon>
        <taxon>Alphaproteobacteria</taxon>
        <taxon>Sphingomonadales</taxon>
        <taxon>Erythrobacteraceae</taxon>
        <taxon>Allopontixanthobacter</taxon>
    </lineage>
</organism>
<dbReference type="InterPro" id="IPR000524">
    <property type="entry name" value="Tscrpt_reg_HTH_GntR"/>
</dbReference>
<dbReference type="SUPFAM" id="SSF46785">
    <property type="entry name" value="Winged helix' DNA-binding domain"/>
    <property type="match status" value="1"/>
</dbReference>
<protein>
    <submittedName>
        <fullName evidence="5">UTRA domain-containing protein</fullName>
    </submittedName>
</protein>
<dbReference type="SUPFAM" id="SSF64288">
    <property type="entry name" value="Chorismate lyase-like"/>
    <property type="match status" value="1"/>
</dbReference>
<feature type="domain" description="HTH gntR-type" evidence="4">
    <location>
        <begin position="13"/>
        <end position="81"/>
    </location>
</feature>
<dbReference type="EMBL" id="WTYL01000002">
    <property type="protein sequence ID" value="MXP44545.1"/>
    <property type="molecule type" value="Genomic_DNA"/>
</dbReference>
<keyword evidence="2" id="KW-0238">DNA-binding</keyword>
<dbReference type="GO" id="GO:0003700">
    <property type="term" value="F:DNA-binding transcription factor activity"/>
    <property type="evidence" value="ECO:0007669"/>
    <property type="project" value="InterPro"/>
</dbReference>
<keyword evidence="6" id="KW-1185">Reference proteome</keyword>
<dbReference type="OrthoDB" id="7173258at2"/>
<dbReference type="PRINTS" id="PR00035">
    <property type="entry name" value="HTHGNTR"/>
</dbReference>
<dbReference type="SMART" id="SM00866">
    <property type="entry name" value="UTRA"/>
    <property type="match status" value="1"/>
</dbReference>
<evidence type="ECO:0000313" key="5">
    <source>
        <dbReference type="EMBL" id="MXP44545.1"/>
    </source>
</evidence>
<accession>A0A845B1U1</accession>
<dbReference type="SMART" id="SM00345">
    <property type="entry name" value="HTH_GNTR"/>
    <property type="match status" value="1"/>
</dbReference>
<evidence type="ECO:0000256" key="3">
    <source>
        <dbReference type="ARBA" id="ARBA00023163"/>
    </source>
</evidence>
<dbReference type="PROSITE" id="PS50949">
    <property type="entry name" value="HTH_GNTR"/>
    <property type="match status" value="1"/>
</dbReference>
<dbReference type="GO" id="GO:0003677">
    <property type="term" value="F:DNA binding"/>
    <property type="evidence" value="ECO:0007669"/>
    <property type="project" value="UniProtKB-KW"/>
</dbReference>
<dbReference type="InterPro" id="IPR036388">
    <property type="entry name" value="WH-like_DNA-bd_sf"/>
</dbReference>
<dbReference type="Pfam" id="PF00392">
    <property type="entry name" value="GntR"/>
    <property type="match status" value="1"/>
</dbReference>
<gene>
    <name evidence="5" type="ORF">GRI65_08755</name>
</gene>
<name>A0A845B1U1_9SPHN</name>
<dbReference type="Pfam" id="PF07702">
    <property type="entry name" value="UTRA"/>
    <property type="match status" value="1"/>
</dbReference>
<dbReference type="PANTHER" id="PTHR44846">
    <property type="entry name" value="MANNOSYL-D-GLYCERATE TRANSPORT/METABOLISM SYSTEM REPRESSOR MNGR-RELATED"/>
    <property type="match status" value="1"/>
</dbReference>
<evidence type="ECO:0000256" key="1">
    <source>
        <dbReference type="ARBA" id="ARBA00023015"/>
    </source>
</evidence>